<evidence type="ECO:0000313" key="8">
    <source>
        <dbReference type="Proteomes" id="UP000018208"/>
    </source>
</evidence>
<evidence type="ECO:0000259" key="5">
    <source>
        <dbReference type="Pfam" id="PF01182"/>
    </source>
</evidence>
<evidence type="ECO:0000313" key="7">
    <source>
        <dbReference type="EMBL" id="KAH0577275.1"/>
    </source>
</evidence>
<dbReference type="EMBL" id="AUWU02000001">
    <property type="protein sequence ID" value="KAH0577272.1"/>
    <property type="molecule type" value="Genomic_DNA"/>
</dbReference>
<dbReference type="KEGG" id="ssao:94294646"/>
<dbReference type="GO" id="GO:0004342">
    <property type="term" value="F:glucosamine-6-phosphate deaminase activity"/>
    <property type="evidence" value="ECO:0007669"/>
    <property type="project" value="UniProtKB-EC"/>
</dbReference>
<comment type="caution">
    <text evidence="7">The sequence shown here is derived from an EMBL/GenBank/DDBJ whole genome shotgun (WGS) entry which is preliminary data.</text>
</comment>
<evidence type="ECO:0000256" key="4">
    <source>
        <dbReference type="ARBA" id="ARBA00022801"/>
    </source>
</evidence>
<dbReference type="SUPFAM" id="SSF100950">
    <property type="entry name" value="NagB/RpiA/CoA transferase-like"/>
    <property type="match status" value="1"/>
</dbReference>
<keyword evidence="4" id="KW-0378">Hydrolase</keyword>
<dbReference type="NCBIfam" id="TIGR00502">
    <property type="entry name" value="nagB"/>
    <property type="match status" value="1"/>
</dbReference>
<accession>A0A9P8LZX4</accession>
<gene>
    <name evidence="6" type="ORF">SS50377_20623</name>
    <name evidence="7" type="ORF">SS50377_20626</name>
</gene>
<evidence type="ECO:0000256" key="1">
    <source>
        <dbReference type="ARBA" id="ARBA00000644"/>
    </source>
</evidence>
<dbReference type="GO" id="GO:0005737">
    <property type="term" value="C:cytoplasm"/>
    <property type="evidence" value="ECO:0007669"/>
    <property type="project" value="TreeGrafter"/>
</dbReference>
<name>A0A9P8LZX4_9EUKA</name>
<comment type="similarity">
    <text evidence="2">Belongs to the glucosamine/galactosamine-6-phosphate isomerase family.</text>
</comment>
<dbReference type="GO" id="GO:0006043">
    <property type="term" value="P:glucosamine catabolic process"/>
    <property type="evidence" value="ECO:0007669"/>
    <property type="project" value="TreeGrafter"/>
</dbReference>
<protein>
    <recommendedName>
        <fullName evidence="3">glucosamine-6-phosphate deaminase</fullName>
        <ecNumber evidence="3">3.5.99.6</ecNumber>
    </recommendedName>
</protein>
<evidence type="ECO:0000313" key="6">
    <source>
        <dbReference type="EMBL" id="KAH0577272.1"/>
    </source>
</evidence>
<dbReference type="EMBL" id="AUWU02000001">
    <property type="protein sequence ID" value="KAH0577275.1"/>
    <property type="molecule type" value="Genomic_DNA"/>
</dbReference>
<feature type="domain" description="Glucosamine/galactosamine-6-phosphate isomerase" evidence="5">
    <location>
        <begin position="14"/>
        <end position="224"/>
    </location>
</feature>
<organism evidence="7 8">
    <name type="scientific">Spironucleus salmonicida</name>
    <dbReference type="NCBI Taxonomy" id="348837"/>
    <lineage>
        <taxon>Eukaryota</taxon>
        <taxon>Metamonada</taxon>
        <taxon>Diplomonadida</taxon>
        <taxon>Hexamitidae</taxon>
        <taxon>Hexamitinae</taxon>
        <taxon>Spironucleus</taxon>
    </lineage>
</organism>
<dbReference type="PANTHER" id="PTHR11280">
    <property type="entry name" value="GLUCOSAMINE-6-PHOSPHATE ISOMERASE"/>
    <property type="match status" value="1"/>
</dbReference>
<dbReference type="InterPro" id="IPR037171">
    <property type="entry name" value="NagB/RpiA_transferase-like"/>
</dbReference>
<dbReference type="GO" id="GO:0042802">
    <property type="term" value="F:identical protein binding"/>
    <property type="evidence" value="ECO:0007669"/>
    <property type="project" value="TreeGrafter"/>
</dbReference>
<dbReference type="GO" id="GO:0006046">
    <property type="term" value="P:N-acetylglucosamine catabolic process"/>
    <property type="evidence" value="ECO:0007669"/>
    <property type="project" value="TreeGrafter"/>
</dbReference>
<dbReference type="AlphaFoldDB" id="A0A9P8LZX4"/>
<dbReference type="Proteomes" id="UP000018208">
    <property type="component" value="Unassembled WGS sequence"/>
</dbReference>
<reference evidence="7" key="2">
    <citation type="submission" date="2020-12" db="EMBL/GenBank/DDBJ databases">
        <title>New Spironucleus salmonicida genome in near-complete chromosomes.</title>
        <authorList>
            <person name="Xu F."/>
            <person name="Kurt Z."/>
            <person name="Jimenez-Gonzalez A."/>
            <person name="Astvaldsson A."/>
            <person name="Andersson J.O."/>
            <person name="Svard S.G."/>
        </authorList>
    </citation>
    <scope>NUCLEOTIDE SEQUENCE</scope>
    <source>
        <strain evidence="7">ATCC 50377</strain>
    </source>
</reference>
<evidence type="ECO:0000256" key="3">
    <source>
        <dbReference type="ARBA" id="ARBA00012680"/>
    </source>
</evidence>
<dbReference type="RefSeq" id="XP_067768045.1">
    <property type="nucleotide sequence ID" value="XM_067904563.1"/>
</dbReference>
<dbReference type="OrthoDB" id="7663298at2759"/>
<sequence>MPSKLIKSSTPAIDVANEIASIVRQNPVCILGLATGSTPIPVYNELIRLHKEEKLDFSQVKTINLDEYYGISGSHHQSYKYFMYENLFKHINIKPENTNFLNGEVKQEDIQQECDRYESLVQQSPPDIWLLGIGHNGHIAFNEPGSDGTSKTRLVQLSESTIKANARFFQEGEHIPNSSLTVGISTILKAKKHVLLATGAAKSDAVHQAFGAISSDCPASYLKETDCHFYVDFD</sequence>
<comment type="catalytic activity">
    <reaction evidence="1">
        <text>alpha-D-glucosamine 6-phosphate + H2O = beta-D-fructose 6-phosphate + NH4(+)</text>
        <dbReference type="Rhea" id="RHEA:12172"/>
        <dbReference type="ChEBI" id="CHEBI:15377"/>
        <dbReference type="ChEBI" id="CHEBI:28938"/>
        <dbReference type="ChEBI" id="CHEBI:57634"/>
        <dbReference type="ChEBI" id="CHEBI:75989"/>
        <dbReference type="EC" id="3.5.99.6"/>
    </reaction>
</comment>
<proteinExistence type="inferred from homology"/>
<dbReference type="InterPro" id="IPR004547">
    <property type="entry name" value="Glucosamine6P_isomerase"/>
</dbReference>
<evidence type="ECO:0000256" key="2">
    <source>
        <dbReference type="ARBA" id="ARBA00005526"/>
    </source>
</evidence>
<dbReference type="Pfam" id="PF01182">
    <property type="entry name" value="Glucosamine_iso"/>
    <property type="match status" value="1"/>
</dbReference>
<dbReference type="GO" id="GO:0005975">
    <property type="term" value="P:carbohydrate metabolic process"/>
    <property type="evidence" value="ECO:0007669"/>
    <property type="project" value="InterPro"/>
</dbReference>
<keyword evidence="8" id="KW-1185">Reference proteome</keyword>
<dbReference type="GO" id="GO:0019262">
    <property type="term" value="P:N-acetylneuraminate catabolic process"/>
    <property type="evidence" value="ECO:0007669"/>
    <property type="project" value="TreeGrafter"/>
</dbReference>
<reference evidence="7" key="1">
    <citation type="journal article" date="2014" name="PLoS Genet.">
        <title>The Genome of Spironucleus salmonicida Highlights a Fish Pathogen Adapted to Fluctuating Environments.</title>
        <authorList>
            <person name="Xu F."/>
            <person name="Jerlstrom-Hultqvist J."/>
            <person name="Einarsson E."/>
            <person name="Astvaldsson A."/>
            <person name="Svard S.G."/>
            <person name="Andersson J.O."/>
        </authorList>
    </citation>
    <scope>NUCLEOTIDE SEQUENCE</scope>
    <source>
        <strain evidence="7">ATCC 50377</strain>
    </source>
</reference>
<dbReference type="GeneID" id="94294646"/>
<dbReference type="PANTHER" id="PTHR11280:SF5">
    <property type="entry name" value="GLUCOSAMINE-6-PHOSPHATE ISOMERASE"/>
    <property type="match status" value="1"/>
</dbReference>
<dbReference type="Gene3D" id="3.40.50.1360">
    <property type="match status" value="1"/>
</dbReference>
<dbReference type="CDD" id="cd01399">
    <property type="entry name" value="GlcN6P_deaminase"/>
    <property type="match status" value="1"/>
</dbReference>
<dbReference type="InterPro" id="IPR006148">
    <property type="entry name" value="Glc/Gal-6P_isomerase"/>
</dbReference>
<dbReference type="EC" id="3.5.99.6" evidence="3"/>